<sequence>MDGKLHNKIDRFLLALLLVAGVCVTPASANLKRGAWQELSTSTDAINGTVPQADGATTPVYQGSVLLTPDTTHSVAFTAMPRDFSVTADSNKMQAVNPRDTEGDIFSTPPLRWENQQSPTVGLVWADAATPDEPLNPQPVQNQTFCAQNLAGRHLVVWPEIESDDTSPIPTLYLWTTTGIPNSNTVSLLQQKIAIDIAAATGEPVTVSANHYNESLAASKVKAGESITLTITTKDCAGNPVGNAPFVIRRDDALNRKGVVNNDKPVHVGDTELTTTTTFYRGTTSADGTASVVVTQPDGPGVKTPLIISSESFPELKTQTDVIFTTLTSPDSELAAMYGHMQESATAELNGVTYTFTRPKLAAETSNTSGTVVDKNETWAQFNWAGADNHCDILPDAEQIVAMRNAHDTEATYTGWPVTNDAEYWSSTKDQLEEYHYAVHINSGRVIRESNRSAFLVSCVDKALPAAHPQITLSPSAPYKAEVGESIELTATVVDRDTQQPLPYRYMELFIDSASNRQGVHKAEWDNLPVTINSDDMRASSPEHYTGVTDANGQIHLDLKHDNGVGVETPIRIVMEDDDGNDVELPFSVIFTVVTSPDVEGANMYGHMRGVVDAGNLYKRPLLAVEASHKTGQQSENNEDWATFSSVEAATAQCGTGQVPNSGSLEHLYSEHPDNQMLTEHGWPTNSHPYIAAETSDSQTAYVNLANGNKGYSSQPNYLTCSANEMVSTLDVYFNDDVAVRNAEAKVGEQIKMNVHSTNALNGEVIPYTNFTVTLSPGKQRDGLTTGFTDPSNGELIIDGAAYSAAQAAVYHGITDAQGNAEVLIEQPRGVGLLTQLSIAPEESLLSISATRSVKFTVATSPNTPDANMWGHMPDTITVGDMTFERPKLAHEVSATRVQNEANESWARVTHADAEGNPDAGGCPANRLPRIDQLEALYNANSGGAMHSVQGWPVAMQYWSSSPTSPTTWKMMALDTGAESPGGNVTLFTSCLTHDNPVAASITIEPVDASLWYDATNVHAVKVKKGDTLQLKVTVKDASGMPLPNAPFVLSRGDGYNRQGNKYIAAKGNSDAIVTPVVIDGEALNDTATKKGAVTGSDGSKIINVTRPDTHGTRTAITAALYDNAGVNASIDTIFTVITSPDSKKAEMWGHMAESLTAEDGTVYQRPLLYSELSSTSNTAQYTEDNEYWAGFYGPGSSKNNAANCPAGYYPSVTALDSLYKAYPGRTIKTAQGWPIDHSYWSGTPSQPLSLTTPNTYYIVDLDDGSRRAIVNSSINNMQYQICASKRVAKAAQIVLSSSLALDGASQSVKVKNSDPIPVTVTTTDAAGNPVGNTPFAIKHDAGTARNTSYSGWESFQLTIDGTSQVWSKDDTYYGTTGDDGTLTFEVYGERAPGVKNILTASLYETPTVTSTLPVIFTVVTSPDSDQANMWGHMAETFSASNGAEFMRPRLRYEEGSSSNTSYIAANNEAWLSLKASLIASKGIGACGLNQMPLLADLTSLYNDHPNGKLETDLGMPLTTTSSTRWWSGDPILINQSVNYQYYNMKSGGGGYNAGNENYLQICLTQPRQAHVALSLTSWDEAKAAAVVKKGESINATVAVTDGSGQPMSHALVKLTRSDALTRAGSVYTTNNADDITLSNVQPSGTSSFVMDTSSRYLYIETDAQGRATFTVSQNASAGLKTTLSAAMMTDSATVDSKDVIFTVITSPDSASAAMWGHMPETVTNSAGVTFRRPLLSAEMPTSAPSTYKLNNETWPLVNKANTQEAGTTGCDEAYQPLMNDLATLYADHPGGEIGTLYGWPVSGGKYWWAVDRVAKNGYYQNMRLDTGVTSSTNSTSTTGAQICLADPHAPLPATIELISTLPVTASDAIKVKTGEAIPMTVTVKDASGIPVANAGFTLSRSRGVNRGGAEKETGNGGTTDDITLEQLTPTATTVALPRYADSYHGITGADGTATFNLRQDTGMGLKTVITVKMDDYPGLSVSSNVIFTVVSSPDTDKAQYWGHMPETVTSSDGVVFKRPLLMAEAPSRTNTFGSQIYGNETWSLFNHNGIGLASQSDCPAAYQPTLSEMQQLYEDYPDGKLGELFGWPVDRSTFSWWVSDKAGSNYQTIYLMNGHVYSNKTSFDDQALVCLANPHPTPASVKITSTMLNTANEAAVAKKGEAIPFTVTVADRAGNPLANQAFTLVRGESLNRAGEKVAGALTIEGVAPFVSAKSLDASGDTFTGTTGANGSATFTLRQDNSPGLKTTITSQIADNTVIQSSLGVIFTVLTSPDTDKARYWGHMPETVKTSTGITFHRPLLAAEAPSGNGSYDVNNETWSSVNAQNRQTPGATGCDEARQPLFSELQTLYDDNSNGALGTKYGWPVGGDSNYWWASDVDPQTHTYQSINLNTGEHHDFTSTTMYSRQVCLNQARSTLQKPLR</sequence>
<feature type="domain" description="Bacterial Immunoglobulin-like 21" evidence="2">
    <location>
        <begin position="1026"/>
        <end position="1138"/>
    </location>
</feature>
<feature type="domain" description="InvasinE Adhesion" evidence="3">
    <location>
        <begin position="1708"/>
        <end position="1845"/>
    </location>
</feature>
<dbReference type="Pfam" id="PF05688">
    <property type="entry name" value="BIg21"/>
    <property type="match status" value="8"/>
</dbReference>
<feature type="domain" description="Bacterial Immunoglobulin-like 21" evidence="2">
    <location>
        <begin position="484"/>
        <end position="594"/>
    </location>
</feature>
<evidence type="ECO:0000259" key="2">
    <source>
        <dbReference type="Pfam" id="PF05688"/>
    </source>
</evidence>
<dbReference type="Proteomes" id="UP000885379">
    <property type="component" value="Unassembled WGS sequence"/>
</dbReference>
<protein>
    <recommendedName>
        <fullName evidence="5">RatA-like protein</fullName>
    </recommendedName>
</protein>
<feature type="domain" description="Bacterial Immunoglobulin-like 21" evidence="2">
    <location>
        <begin position="1875"/>
        <end position="1991"/>
    </location>
</feature>
<feature type="domain" description="InvasinE Adhesion" evidence="3">
    <location>
        <begin position="2273"/>
        <end position="2410"/>
    </location>
</feature>
<feature type="domain" description="Bacterial Immunoglobulin-like 21" evidence="2">
    <location>
        <begin position="224"/>
        <end position="326"/>
    </location>
</feature>
<evidence type="ECO:0000313" key="4">
    <source>
        <dbReference type="EMBL" id="MER44147.1"/>
    </source>
</evidence>
<feature type="domain" description="Bacterial Immunoglobulin-like 21" evidence="2">
    <location>
        <begin position="1315"/>
        <end position="1420"/>
    </location>
</feature>
<dbReference type="EMBL" id="RMEA01000062">
    <property type="protein sequence ID" value="MER44147.1"/>
    <property type="molecule type" value="Genomic_DNA"/>
</dbReference>
<accession>A0A3I8GJU5</accession>
<feature type="domain" description="InvasinE Adhesion" evidence="3">
    <location>
        <begin position="862"/>
        <end position="991"/>
    </location>
</feature>
<gene>
    <name evidence="4" type="ORF">ED033_17810</name>
</gene>
<evidence type="ECO:0008006" key="5">
    <source>
        <dbReference type="Google" id="ProtNLM"/>
    </source>
</evidence>
<comment type="caution">
    <text evidence="4">The sequence shown here is derived from an EMBL/GenBank/DDBJ whole genome shotgun (WGS) entry which is preliminary data.</text>
</comment>
<name>A0A3I8GJU5_SALER</name>
<evidence type="ECO:0000259" key="3">
    <source>
        <dbReference type="Pfam" id="PF05689"/>
    </source>
</evidence>
<dbReference type="InterPro" id="IPR008541">
    <property type="entry name" value="InvE_AD"/>
</dbReference>
<dbReference type="InterPro" id="IPR008542">
    <property type="entry name" value="BIg21"/>
</dbReference>
<feature type="domain" description="InvasinE Adhesion" evidence="3">
    <location>
        <begin position="1423"/>
        <end position="1564"/>
    </location>
</feature>
<feature type="domain" description="InvasinE Adhesion" evidence="3">
    <location>
        <begin position="330"/>
        <end position="460"/>
    </location>
</feature>
<dbReference type="InterPro" id="IPR013783">
    <property type="entry name" value="Ig-like_fold"/>
</dbReference>
<feature type="region of interest" description="Disordered" evidence="1">
    <location>
        <begin position="1903"/>
        <end position="1922"/>
    </location>
</feature>
<feature type="domain" description="Bacterial Immunoglobulin-like 21" evidence="2">
    <location>
        <begin position="748"/>
        <end position="859"/>
    </location>
</feature>
<feature type="domain" description="InvasinE Adhesion" evidence="3">
    <location>
        <begin position="1994"/>
        <end position="2131"/>
    </location>
</feature>
<dbReference type="Gene3D" id="2.60.40.10">
    <property type="entry name" value="Immunoglobulins"/>
    <property type="match status" value="1"/>
</dbReference>
<reference evidence="4" key="1">
    <citation type="submission" date="2018-10" db="EMBL/GenBank/DDBJ databases">
        <authorList>
            <consortium name="PulseNet: The National Subtyping Network for Foodborne Disease Surveillance"/>
            <person name="Tarr C.L."/>
            <person name="Trees E."/>
            <person name="Katz L.S."/>
            <person name="Carleton-Romer H.A."/>
            <person name="Stroika S."/>
            <person name="Kucerova Z."/>
            <person name="Roache K.F."/>
            <person name="Sabol A.L."/>
            <person name="Besser J."/>
            <person name="Gerner-Smidt P."/>
        </authorList>
    </citation>
    <scope>NUCLEOTIDE SEQUENCE [LARGE SCALE GENOMIC DNA]</scope>
    <source>
        <strain evidence="4">PNUSAS057480</strain>
    </source>
</reference>
<dbReference type="Pfam" id="PF05689">
    <property type="entry name" value="InvE_AD"/>
    <property type="match status" value="8"/>
</dbReference>
<feature type="domain" description="InvasinE Adhesion" evidence="3">
    <location>
        <begin position="1141"/>
        <end position="1283"/>
    </location>
</feature>
<feature type="domain" description="Bacterial Immunoglobulin-like 21" evidence="2">
    <location>
        <begin position="1591"/>
        <end position="1705"/>
    </location>
</feature>
<proteinExistence type="predicted"/>
<feature type="domain" description="InvasinE Adhesion" evidence="3">
    <location>
        <begin position="597"/>
        <end position="721"/>
    </location>
</feature>
<organism evidence="4">
    <name type="scientific">Salmonella enterica</name>
    <name type="common">Salmonella choleraesuis</name>
    <dbReference type="NCBI Taxonomy" id="28901"/>
    <lineage>
        <taxon>Bacteria</taxon>
        <taxon>Pseudomonadati</taxon>
        <taxon>Pseudomonadota</taxon>
        <taxon>Gammaproteobacteria</taxon>
        <taxon>Enterobacterales</taxon>
        <taxon>Enterobacteriaceae</taxon>
        <taxon>Salmonella</taxon>
    </lineage>
</organism>
<evidence type="ECO:0000256" key="1">
    <source>
        <dbReference type="SAM" id="MobiDB-lite"/>
    </source>
</evidence>
<feature type="domain" description="Bacterial Immunoglobulin-like 21" evidence="2">
    <location>
        <begin position="2161"/>
        <end position="2270"/>
    </location>
</feature>